<dbReference type="EMBL" id="FUEG01000009">
    <property type="protein sequence ID" value="SJL08763.1"/>
    <property type="molecule type" value="Genomic_DNA"/>
</dbReference>
<gene>
    <name evidence="1" type="ORF">ARMOST_12133</name>
</gene>
<sequence>MNSTPDIDMLTALHSMLHPILAQLVERKLSKDILSLTVSQFAEFYPALQERLSIKDWEYLEVASMVFSRINPPIPFIMPMPPFGAMRGCAGWHAGEVQSGPEPSLPGEADLLSQELTKNCIISTEEGGENK</sequence>
<evidence type="ECO:0000313" key="1">
    <source>
        <dbReference type="EMBL" id="SJL08763.1"/>
    </source>
</evidence>
<proteinExistence type="predicted"/>
<dbReference type="OrthoDB" id="3039730at2759"/>
<evidence type="ECO:0000313" key="2">
    <source>
        <dbReference type="Proteomes" id="UP000219338"/>
    </source>
</evidence>
<dbReference type="Proteomes" id="UP000219338">
    <property type="component" value="Unassembled WGS sequence"/>
</dbReference>
<keyword evidence="2" id="KW-1185">Reference proteome</keyword>
<accession>A0A284RJ51</accession>
<organism evidence="1 2">
    <name type="scientific">Armillaria ostoyae</name>
    <name type="common">Armillaria root rot fungus</name>
    <dbReference type="NCBI Taxonomy" id="47428"/>
    <lineage>
        <taxon>Eukaryota</taxon>
        <taxon>Fungi</taxon>
        <taxon>Dikarya</taxon>
        <taxon>Basidiomycota</taxon>
        <taxon>Agaricomycotina</taxon>
        <taxon>Agaricomycetes</taxon>
        <taxon>Agaricomycetidae</taxon>
        <taxon>Agaricales</taxon>
        <taxon>Marasmiineae</taxon>
        <taxon>Physalacriaceae</taxon>
        <taxon>Armillaria</taxon>
    </lineage>
</organism>
<name>A0A284RJ51_ARMOS</name>
<reference evidence="2" key="1">
    <citation type="journal article" date="2017" name="Nat. Ecol. Evol.">
        <title>Genome expansion and lineage-specific genetic innovations in the forest pathogenic fungi Armillaria.</title>
        <authorList>
            <person name="Sipos G."/>
            <person name="Prasanna A.N."/>
            <person name="Walter M.C."/>
            <person name="O'Connor E."/>
            <person name="Balint B."/>
            <person name="Krizsan K."/>
            <person name="Kiss B."/>
            <person name="Hess J."/>
            <person name="Varga T."/>
            <person name="Slot J."/>
            <person name="Riley R."/>
            <person name="Boka B."/>
            <person name="Rigling D."/>
            <person name="Barry K."/>
            <person name="Lee J."/>
            <person name="Mihaltcheva S."/>
            <person name="LaButti K."/>
            <person name="Lipzen A."/>
            <person name="Waldron R."/>
            <person name="Moloney N.M."/>
            <person name="Sperisen C."/>
            <person name="Kredics L."/>
            <person name="Vagvoelgyi C."/>
            <person name="Patrignani A."/>
            <person name="Fitzpatrick D."/>
            <person name="Nagy I."/>
            <person name="Doyle S."/>
            <person name="Anderson J.B."/>
            <person name="Grigoriev I.V."/>
            <person name="Gueldener U."/>
            <person name="Muensterkoetter M."/>
            <person name="Nagy L.G."/>
        </authorList>
    </citation>
    <scope>NUCLEOTIDE SEQUENCE [LARGE SCALE GENOMIC DNA]</scope>
    <source>
        <strain evidence="2">C18/9</strain>
    </source>
</reference>
<dbReference type="AlphaFoldDB" id="A0A284RJ51"/>
<protein>
    <submittedName>
        <fullName evidence="1">Uncharacterized protein</fullName>
    </submittedName>
</protein>